<dbReference type="EMBL" id="CP036343">
    <property type="protein sequence ID" value="QDT91734.1"/>
    <property type="molecule type" value="Genomic_DNA"/>
</dbReference>
<dbReference type="Proteomes" id="UP000316855">
    <property type="component" value="Chromosome"/>
</dbReference>
<dbReference type="AlphaFoldDB" id="A0A517VFF7"/>
<proteinExistence type="predicted"/>
<reference evidence="2 3" key="1">
    <citation type="submission" date="2019-02" db="EMBL/GenBank/DDBJ databases">
        <title>Deep-cultivation of Planctomycetes and their phenomic and genomic characterization uncovers novel biology.</title>
        <authorList>
            <person name="Wiegand S."/>
            <person name="Jogler M."/>
            <person name="Boedeker C."/>
            <person name="Pinto D."/>
            <person name="Vollmers J."/>
            <person name="Rivas-Marin E."/>
            <person name="Kohn T."/>
            <person name="Peeters S.H."/>
            <person name="Heuer A."/>
            <person name="Rast P."/>
            <person name="Oberbeckmann S."/>
            <person name="Bunk B."/>
            <person name="Jeske O."/>
            <person name="Meyerdierks A."/>
            <person name="Storesund J.E."/>
            <person name="Kallscheuer N."/>
            <person name="Luecker S."/>
            <person name="Lage O.M."/>
            <person name="Pohl T."/>
            <person name="Merkel B.J."/>
            <person name="Hornburger P."/>
            <person name="Mueller R.-W."/>
            <person name="Bruemmer F."/>
            <person name="Labrenz M."/>
            <person name="Spormann A.M."/>
            <person name="Op den Camp H."/>
            <person name="Overmann J."/>
            <person name="Amann R."/>
            <person name="Jetten M.S.M."/>
            <person name="Mascher T."/>
            <person name="Medema M.H."/>
            <person name="Devos D.P."/>
            <person name="Kaster A.-K."/>
            <person name="Ovreas L."/>
            <person name="Rohde M."/>
            <person name="Galperin M.Y."/>
            <person name="Jogler C."/>
        </authorList>
    </citation>
    <scope>NUCLEOTIDE SEQUENCE [LARGE SCALE GENOMIC DNA]</scope>
    <source>
        <strain evidence="2 3">Pan161</strain>
    </source>
</reference>
<accession>A0A517VFF7</accession>
<dbReference type="OrthoDB" id="10019697at2"/>
<protein>
    <submittedName>
        <fullName evidence="2">Uncharacterized protein</fullName>
    </submittedName>
</protein>
<evidence type="ECO:0000313" key="2">
    <source>
        <dbReference type="EMBL" id="QDT91734.1"/>
    </source>
</evidence>
<keyword evidence="3" id="KW-1185">Reference proteome</keyword>
<organism evidence="2 3">
    <name type="scientific">Gimesia algae</name>
    <dbReference type="NCBI Taxonomy" id="2527971"/>
    <lineage>
        <taxon>Bacteria</taxon>
        <taxon>Pseudomonadati</taxon>
        <taxon>Planctomycetota</taxon>
        <taxon>Planctomycetia</taxon>
        <taxon>Planctomycetales</taxon>
        <taxon>Planctomycetaceae</taxon>
        <taxon>Gimesia</taxon>
    </lineage>
</organism>
<feature type="compositionally biased region" description="Basic and acidic residues" evidence="1">
    <location>
        <begin position="321"/>
        <end position="332"/>
    </location>
</feature>
<evidence type="ECO:0000256" key="1">
    <source>
        <dbReference type="SAM" id="MobiDB-lite"/>
    </source>
</evidence>
<feature type="region of interest" description="Disordered" evidence="1">
    <location>
        <begin position="321"/>
        <end position="351"/>
    </location>
</feature>
<sequence length="351" mass="40646">MITQRESIISVLDCLLNLGTGAEEDTLEFANMKHDALVTKLVNYLNTHRHFLGHCHIEVGQALNDKGVDVILTTKDCKVGFQVKSHFDVTEDDFASKVKRQFAEALSHGLDHYYILICSAMIKKDKKDFRQRVTHLLNEIRLFRGVNYNAFSPLVTIQYFRSPIVITRDELLSRKAISDDCLHEYEKGYEHLPEVNSAEIITTQKRFDEAYGDDWFDIEGGTEAWQELQRLIMQAEADQFTTCFWPTLPPDTKQKRADLIFSIQMTLEACRKCKSWGERSEYKLPQWLDQIDESMIPYTSLPNLLRLNENVKQNLEVHQCFDDGRPRTRPDQGNESSHVGWREGDTPIIDI</sequence>
<gene>
    <name evidence="2" type="ORF">Pan161_33970</name>
</gene>
<dbReference type="KEGG" id="gax:Pan161_33970"/>
<name>A0A517VFF7_9PLAN</name>
<dbReference type="RefSeq" id="WP_145228664.1">
    <property type="nucleotide sequence ID" value="NZ_CP036343.1"/>
</dbReference>
<evidence type="ECO:0000313" key="3">
    <source>
        <dbReference type="Proteomes" id="UP000316855"/>
    </source>
</evidence>